<sequence length="175" mass="18284">MPCMFSSGFNNNPFSQPTASIQPAAFGKQFVQPAASSQPAPSSYQFGQPAASSKQFEAFGQTNVSNSPFGGFSQPAAPSSSFEGFLQPKPSNSLYGGGSQPDTSSQESMFGTANTSFGQTASNTPAFNTSSFSFTPSKSQPENTFSFSAGSGQFGSKASQKYQPYFPKNGSENTV</sequence>
<dbReference type="EMBL" id="JAEPRE010000011">
    <property type="protein sequence ID" value="KAG2236988.1"/>
    <property type="molecule type" value="Genomic_DNA"/>
</dbReference>
<feature type="compositionally biased region" description="Low complexity" evidence="1">
    <location>
        <begin position="32"/>
        <end position="45"/>
    </location>
</feature>
<feature type="compositionally biased region" description="Polar residues" evidence="1">
    <location>
        <begin position="50"/>
        <end position="68"/>
    </location>
</feature>
<feature type="compositionally biased region" description="Polar residues" evidence="1">
    <location>
        <begin position="7"/>
        <end position="21"/>
    </location>
</feature>
<organism evidence="2 3">
    <name type="scientific">Thamnidium elegans</name>
    <dbReference type="NCBI Taxonomy" id="101142"/>
    <lineage>
        <taxon>Eukaryota</taxon>
        <taxon>Fungi</taxon>
        <taxon>Fungi incertae sedis</taxon>
        <taxon>Mucoromycota</taxon>
        <taxon>Mucoromycotina</taxon>
        <taxon>Mucoromycetes</taxon>
        <taxon>Mucorales</taxon>
        <taxon>Mucorineae</taxon>
        <taxon>Mucoraceae</taxon>
        <taxon>Thamnidium</taxon>
    </lineage>
</organism>
<feature type="compositionally biased region" description="Low complexity" evidence="1">
    <location>
        <begin position="145"/>
        <end position="161"/>
    </location>
</feature>
<accession>A0A8H7SYX5</accession>
<feature type="compositionally biased region" description="Polar residues" evidence="1">
    <location>
        <begin position="89"/>
        <end position="144"/>
    </location>
</feature>
<evidence type="ECO:0000313" key="2">
    <source>
        <dbReference type="EMBL" id="KAG2236988.1"/>
    </source>
</evidence>
<protein>
    <submittedName>
        <fullName evidence="2">Uncharacterized protein</fullName>
    </submittedName>
</protein>
<keyword evidence="3" id="KW-1185">Reference proteome</keyword>
<comment type="caution">
    <text evidence="2">The sequence shown here is derived from an EMBL/GenBank/DDBJ whole genome shotgun (WGS) entry which is preliminary data.</text>
</comment>
<proteinExistence type="predicted"/>
<dbReference type="Proteomes" id="UP000613177">
    <property type="component" value="Unassembled WGS sequence"/>
</dbReference>
<dbReference type="AlphaFoldDB" id="A0A8H7SYX5"/>
<evidence type="ECO:0000256" key="1">
    <source>
        <dbReference type="SAM" id="MobiDB-lite"/>
    </source>
</evidence>
<gene>
    <name evidence="2" type="ORF">INT48_002057</name>
</gene>
<name>A0A8H7SYX5_9FUNG</name>
<reference evidence="2" key="1">
    <citation type="submission" date="2021-01" db="EMBL/GenBank/DDBJ databases">
        <title>Metabolic potential, ecology and presence of endohyphal bacteria is reflected in genomic diversity of Mucoromycotina.</title>
        <authorList>
            <person name="Muszewska A."/>
            <person name="Okrasinska A."/>
            <person name="Steczkiewicz K."/>
            <person name="Drgas O."/>
            <person name="Orlowska M."/>
            <person name="Perlinska-Lenart U."/>
            <person name="Aleksandrzak-Piekarczyk T."/>
            <person name="Szatraj K."/>
            <person name="Zielenkiewicz U."/>
            <person name="Pilsyk S."/>
            <person name="Malc E."/>
            <person name="Mieczkowski P."/>
            <person name="Kruszewska J.S."/>
            <person name="Biernat P."/>
            <person name="Pawlowska J."/>
        </authorList>
    </citation>
    <scope>NUCLEOTIDE SEQUENCE</scope>
    <source>
        <strain evidence="2">WA0000018081</strain>
    </source>
</reference>
<feature type="region of interest" description="Disordered" evidence="1">
    <location>
        <begin position="1"/>
        <end position="175"/>
    </location>
</feature>
<evidence type="ECO:0000313" key="3">
    <source>
        <dbReference type="Proteomes" id="UP000613177"/>
    </source>
</evidence>